<feature type="compositionally biased region" description="Polar residues" evidence="1">
    <location>
        <begin position="1"/>
        <end position="30"/>
    </location>
</feature>
<evidence type="ECO:0000313" key="2">
    <source>
        <dbReference type="EMBL" id="PLW34225.1"/>
    </source>
</evidence>
<name>A0A2N5U906_9BASI</name>
<protein>
    <submittedName>
        <fullName evidence="2">Uncharacterized protein</fullName>
    </submittedName>
</protein>
<accession>A0A2N5U906</accession>
<feature type="compositionally biased region" description="Acidic residues" evidence="1">
    <location>
        <begin position="44"/>
        <end position="53"/>
    </location>
</feature>
<dbReference type="Proteomes" id="UP000235392">
    <property type="component" value="Unassembled WGS sequence"/>
</dbReference>
<evidence type="ECO:0000313" key="3">
    <source>
        <dbReference type="Proteomes" id="UP000235392"/>
    </source>
</evidence>
<comment type="caution">
    <text evidence="2">The sequence shown here is derived from an EMBL/GenBank/DDBJ whole genome shotgun (WGS) entry which is preliminary data.</text>
</comment>
<reference evidence="2 3" key="1">
    <citation type="submission" date="2017-11" db="EMBL/GenBank/DDBJ databases">
        <title>De novo assembly and phasing of dikaryotic genomes from two isolates of Puccinia coronata f. sp. avenae, the causal agent of oat crown rust.</title>
        <authorList>
            <person name="Miller M.E."/>
            <person name="Zhang Y."/>
            <person name="Omidvar V."/>
            <person name="Sperschneider J."/>
            <person name="Schwessinger B."/>
            <person name="Raley C."/>
            <person name="Palmer J.M."/>
            <person name="Garnica D."/>
            <person name="Upadhyaya N."/>
            <person name="Rathjen J."/>
            <person name="Taylor J.M."/>
            <person name="Park R.F."/>
            <person name="Dodds P.N."/>
            <person name="Hirsch C.D."/>
            <person name="Kianian S.F."/>
            <person name="Figueroa M."/>
        </authorList>
    </citation>
    <scope>NUCLEOTIDE SEQUENCE [LARGE SCALE GENOMIC DNA]</scope>
    <source>
        <strain evidence="2">12SD80</strain>
    </source>
</reference>
<organism evidence="2 3">
    <name type="scientific">Puccinia coronata f. sp. avenae</name>
    <dbReference type="NCBI Taxonomy" id="200324"/>
    <lineage>
        <taxon>Eukaryota</taxon>
        <taxon>Fungi</taxon>
        <taxon>Dikarya</taxon>
        <taxon>Basidiomycota</taxon>
        <taxon>Pucciniomycotina</taxon>
        <taxon>Pucciniomycetes</taxon>
        <taxon>Pucciniales</taxon>
        <taxon>Pucciniaceae</taxon>
        <taxon>Puccinia</taxon>
    </lineage>
</organism>
<gene>
    <name evidence="2" type="ORF">PCASD_15042</name>
</gene>
<sequence length="106" mass="11062">MAPTPSKQTNGDSETTAELRQPPDSLQSEASEALYGVDGCNDQGVEEAADPDGEGCSSSLSELSDASESDASPSKTPHKPACKLARKPAHKPSRKPARKLARKTGL</sequence>
<dbReference type="EMBL" id="PGCI01000202">
    <property type="protein sequence ID" value="PLW34225.1"/>
    <property type="molecule type" value="Genomic_DNA"/>
</dbReference>
<feature type="region of interest" description="Disordered" evidence="1">
    <location>
        <begin position="1"/>
        <end position="106"/>
    </location>
</feature>
<evidence type="ECO:0000256" key="1">
    <source>
        <dbReference type="SAM" id="MobiDB-lite"/>
    </source>
</evidence>
<dbReference type="AlphaFoldDB" id="A0A2N5U906"/>
<feature type="compositionally biased region" description="Basic residues" evidence="1">
    <location>
        <begin position="76"/>
        <end position="106"/>
    </location>
</feature>
<proteinExistence type="predicted"/>
<feature type="compositionally biased region" description="Low complexity" evidence="1">
    <location>
        <begin position="57"/>
        <end position="72"/>
    </location>
</feature>